<organism evidence="2 3">
    <name type="scientific">Cerasibacillus quisquiliarum</name>
    <dbReference type="NCBI Taxonomy" id="227865"/>
    <lineage>
        <taxon>Bacteria</taxon>
        <taxon>Bacillati</taxon>
        <taxon>Bacillota</taxon>
        <taxon>Bacilli</taxon>
        <taxon>Bacillales</taxon>
        <taxon>Bacillaceae</taxon>
        <taxon>Cerasibacillus</taxon>
    </lineage>
</organism>
<proteinExistence type="predicted"/>
<dbReference type="EMBL" id="BJXW01000009">
    <property type="protein sequence ID" value="GEN30687.1"/>
    <property type="molecule type" value="Genomic_DNA"/>
</dbReference>
<evidence type="ECO:0000313" key="3">
    <source>
        <dbReference type="Proteomes" id="UP000321491"/>
    </source>
</evidence>
<dbReference type="Pfam" id="PF11151">
    <property type="entry name" value="DUF2929"/>
    <property type="match status" value="1"/>
</dbReference>
<comment type="caution">
    <text evidence="2">The sequence shown here is derived from an EMBL/GenBank/DDBJ whole genome shotgun (WGS) entry which is preliminary data.</text>
</comment>
<evidence type="ECO:0000313" key="2">
    <source>
        <dbReference type="EMBL" id="GEN30687.1"/>
    </source>
</evidence>
<dbReference type="OrthoDB" id="2440739at2"/>
<feature type="transmembrane region" description="Helical" evidence="1">
    <location>
        <begin position="34"/>
        <end position="52"/>
    </location>
</feature>
<sequence>MRFIMTIIWALLIGGVLSYVLTSMAGEPFNLNQSIILSSIIAVLIFILSGVLKDSSQEQ</sequence>
<dbReference type="Proteomes" id="UP000321491">
    <property type="component" value="Unassembled WGS sequence"/>
</dbReference>
<keyword evidence="1" id="KW-0812">Transmembrane</keyword>
<keyword evidence="3" id="KW-1185">Reference proteome</keyword>
<name>A0A511UVS7_9BACI</name>
<accession>A0A511UVS7</accession>
<protein>
    <recommendedName>
        <fullName evidence="4">DUF2929 domain-containing protein</fullName>
    </recommendedName>
</protein>
<reference evidence="2 3" key="1">
    <citation type="submission" date="2019-07" db="EMBL/GenBank/DDBJ databases">
        <title>Whole genome shotgun sequence of Cerasibacillus quisquiliarum NBRC 102429.</title>
        <authorList>
            <person name="Hosoyama A."/>
            <person name="Uohara A."/>
            <person name="Ohji S."/>
            <person name="Ichikawa N."/>
        </authorList>
    </citation>
    <scope>NUCLEOTIDE SEQUENCE [LARGE SCALE GENOMIC DNA]</scope>
    <source>
        <strain evidence="2 3">NBRC 102429</strain>
    </source>
</reference>
<gene>
    <name evidence="2" type="ORF">CQU01_09250</name>
</gene>
<dbReference type="RefSeq" id="WP_146936174.1">
    <property type="nucleotide sequence ID" value="NZ_BJXW01000009.1"/>
</dbReference>
<evidence type="ECO:0000256" key="1">
    <source>
        <dbReference type="SAM" id="Phobius"/>
    </source>
</evidence>
<dbReference type="InterPro" id="IPR021324">
    <property type="entry name" value="DUF2929"/>
</dbReference>
<keyword evidence="1" id="KW-0472">Membrane</keyword>
<evidence type="ECO:0008006" key="4">
    <source>
        <dbReference type="Google" id="ProtNLM"/>
    </source>
</evidence>
<dbReference type="AlphaFoldDB" id="A0A511UVS7"/>
<keyword evidence="1" id="KW-1133">Transmembrane helix</keyword>